<feature type="signal peptide" evidence="8">
    <location>
        <begin position="1"/>
        <end position="17"/>
    </location>
</feature>
<evidence type="ECO:0000256" key="7">
    <source>
        <dbReference type="ARBA" id="ARBA00023237"/>
    </source>
</evidence>
<dbReference type="PANTHER" id="PTHR35093:SF8">
    <property type="entry name" value="OUTER MEMBRANE PROTEIN NMB0088-RELATED"/>
    <property type="match status" value="1"/>
</dbReference>
<comment type="subcellular location">
    <subcellularLocation>
        <location evidence="1">Cell outer membrane</location>
        <topology evidence="1">Multi-pass membrane protein</topology>
    </subcellularLocation>
</comment>
<keyword evidence="10" id="KW-1185">Reference proteome</keyword>
<dbReference type="STRING" id="224324.aq_985"/>
<dbReference type="SUPFAM" id="SSF56935">
    <property type="entry name" value="Porins"/>
    <property type="match status" value="1"/>
</dbReference>
<comment type="similarity">
    <text evidence="2">Belongs to the OmpP1/FadL family.</text>
</comment>
<evidence type="ECO:0000256" key="3">
    <source>
        <dbReference type="ARBA" id="ARBA00022452"/>
    </source>
</evidence>
<dbReference type="Pfam" id="PF03349">
    <property type="entry name" value="Toluene_X"/>
    <property type="match status" value="1"/>
</dbReference>
<dbReference type="RefSeq" id="WP_010880611.1">
    <property type="nucleotide sequence ID" value="NC_000918.1"/>
</dbReference>
<dbReference type="Gene3D" id="2.40.160.60">
    <property type="entry name" value="Outer membrane protein transport protein (OMPP1/FadL/TodX)"/>
    <property type="match status" value="1"/>
</dbReference>
<reference evidence="9 10" key="1">
    <citation type="journal article" date="1998" name="Nature">
        <title>The complete genome of the hyperthermophilic bacterium Aquifex aeolicus.</title>
        <authorList>
            <person name="Deckert G."/>
            <person name="Warren P.V."/>
            <person name="Gaasterland T."/>
            <person name="Young W.G."/>
            <person name="Lenox A.L."/>
            <person name="Graham D.E."/>
            <person name="Overbeek R."/>
            <person name="Snead M.A."/>
            <person name="Keller M."/>
            <person name="Aujay M."/>
            <person name="Huber R."/>
            <person name="Feldman R.A."/>
            <person name="Short J.M."/>
            <person name="Olson G.J."/>
            <person name="Swanson R.V."/>
        </authorList>
    </citation>
    <scope>NUCLEOTIDE SEQUENCE [LARGE SCALE GENOMIC DNA]</scope>
    <source>
        <strain evidence="9 10">VF5</strain>
    </source>
</reference>
<dbReference type="InParanoid" id="O67110"/>
<dbReference type="HOGENOM" id="CLU_035981_2_1_0"/>
<keyword evidence="3" id="KW-1134">Transmembrane beta strand</keyword>
<dbReference type="eggNOG" id="COG2067">
    <property type="taxonomic scope" value="Bacteria"/>
</dbReference>
<dbReference type="Proteomes" id="UP000000798">
    <property type="component" value="Chromosome"/>
</dbReference>
<gene>
    <name evidence="9" type="ordered locus">aq_985</name>
</gene>
<evidence type="ECO:0000256" key="2">
    <source>
        <dbReference type="ARBA" id="ARBA00008163"/>
    </source>
</evidence>
<keyword evidence="7" id="KW-0998">Cell outer membrane</keyword>
<accession>O67110</accession>
<dbReference type="PANTHER" id="PTHR35093">
    <property type="entry name" value="OUTER MEMBRANE PROTEIN NMB0088-RELATED"/>
    <property type="match status" value="1"/>
</dbReference>
<name>O67110_AQUAE</name>
<evidence type="ECO:0000313" key="10">
    <source>
        <dbReference type="Proteomes" id="UP000000798"/>
    </source>
</evidence>
<keyword evidence="4" id="KW-0812">Transmembrane</keyword>
<evidence type="ECO:0000256" key="8">
    <source>
        <dbReference type="SAM" id="SignalP"/>
    </source>
</evidence>
<evidence type="ECO:0000313" key="9">
    <source>
        <dbReference type="EMBL" id="AAC07076.1"/>
    </source>
</evidence>
<keyword evidence="5 8" id="KW-0732">Signal</keyword>
<dbReference type="FunCoup" id="O67110">
    <property type="interactions" value="26"/>
</dbReference>
<dbReference type="AlphaFoldDB" id="O67110"/>
<protein>
    <recommendedName>
        <fullName evidence="11">Transporter</fullName>
    </recommendedName>
</protein>
<feature type="chain" id="PRO_5004159532" description="Transporter" evidence="8">
    <location>
        <begin position="18"/>
        <end position="403"/>
    </location>
</feature>
<dbReference type="KEGG" id="aae:aq_985"/>
<proteinExistence type="inferred from homology"/>
<dbReference type="PIR" id="C70385">
    <property type="entry name" value="C70385"/>
</dbReference>
<dbReference type="EnsemblBacteria" id="AAC07076">
    <property type="protein sequence ID" value="AAC07076"/>
    <property type="gene ID" value="aq_985"/>
</dbReference>
<evidence type="ECO:0000256" key="6">
    <source>
        <dbReference type="ARBA" id="ARBA00023136"/>
    </source>
</evidence>
<evidence type="ECO:0000256" key="1">
    <source>
        <dbReference type="ARBA" id="ARBA00004571"/>
    </source>
</evidence>
<evidence type="ECO:0008006" key="11">
    <source>
        <dbReference type="Google" id="ProtNLM"/>
    </source>
</evidence>
<evidence type="ECO:0000256" key="5">
    <source>
        <dbReference type="ARBA" id="ARBA00022729"/>
    </source>
</evidence>
<dbReference type="GO" id="GO:0009279">
    <property type="term" value="C:cell outer membrane"/>
    <property type="evidence" value="ECO:0007669"/>
    <property type="project" value="UniProtKB-SubCell"/>
</dbReference>
<keyword evidence="6" id="KW-0472">Membrane</keyword>
<dbReference type="EMBL" id="AE000657">
    <property type="protein sequence ID" value="AAC07076.1"/>
    <property type="molecule type" value="Genomic_DNA"/>
</dbReference>
<dbReference type="OrthoDB" id="9542at2"/>
<dbReference type="GO" id="GO:0015483">
    <property type="term" value="F:long-chain fatty acid transporting porin activity"/>
    <property type="evidence" value="ECO:0000318"/>
    <property type="project" value="GO_Central"/>
</dbReference>
<organism evidence="9 10">
    <name type="scientific">Aquifex aeolicus (strain VF5)</name>
    <dbReference type="NCBI Taxonomy" id="224324"/>
    <lineage>
        <taxon>Bacteria</taxon>
        <taxon>Pseudomonadati</taxon>
        <taxon>Aquificota</taxon>
        <taxon>Aquificia</taxon>
        <taxon>Aquificales</taxon>
        <taxon>Aquificaceae</taxon>
        <taxon>Aquifex</taxon>
    </lineage>
</organism>
<evidence type="ECO:0000256" key="4">
    <source>
        <dbReference type="ARBA" id="ARBA00022692"/>
    </source>
</evidence>
<dbReference type="InterPro" id="IPR005017">
    <property type="entry name" value="OMPP1/FadL/TodX"/>
</dbReference>
<sequence length="403" mass="45861">MKRLALSALLIPAISLAVGYRVPEQSIRSTGTAASYTSTVEHADSVHFNPANMSFLKDRWYFELGSRLIYLPKIKFKGNVLDPVQKRYVYVDTRSEDETHFVPYFHMVFPEVKNFRFGISFVTPAGLSKRWDDVPVSAYAKRFTLKVYELDFALSYRVNEKFSVGGGLRGVYASGKVKLYYPNVYNLKLDGDTDVKPGYYLSFTFKPTENFNISAVYRSKVDLDIEGDAKGNIGLHRVNTSGDVSVPLPAELRISGSYVWNNTTFELTLERTFWSSYDYLDFNYKDPVAENQFGKPIEKDWEDVNTYRFGLQHKFGDSFKGLLGIAYSESPIPSKSLGFELPEPKSVWILSLGGIYNLTKNWEVGFSYLYLAKDSRKVDNQRIKGEFSDISAHLFTLSVGAKF</sequence>